<sequence length="232" mass="26850">MWTFYPYGAYGYLNGNRTSYFPPFQHQGMNYYYNSYIDPHQYMNDYRQRPIRGQATWTTGGQVTKCGIPWSKNEYMTVAVGENSPFKCGQTLKIRNLSSLGQREIIVTVVDTVQGYPANKINLHRNAFIALGANPNVGIIDVEIIPSPQLEEERWGKYLLEIAQMAYPTYNVTEYNFVSRSQLSPSRTRETYEFILQAPEGSIKIQGNVIYNPITDKVLSLDMKEVEHFRYY</sequence>
<dbReference type="InterPro" id="IPR036908">
    <property type="entry name" value="RlpA-like_sf"/>
</dbReference>
<dbReference type="AlphaFoldDB" id="A0A8J8GBJ5"/>
<dbReference type="Gene3D" id="3.10.450.390">
    <property type="entry name" value="Protein of unknown function DUF3889"/>
    <property type="match status" value="1"/>
</dbReference>
<dbReference type="CDD" id="cd22191">
    <property type="entry name" value="DPBB_RlpA_EXP_N-like"/>
    <property type="match status" value="1"/>
</dbReference>
<comment type="caution">
    <text evidence="1">The sequence shown here is derived from an EMBL/GenBank/DDBJ whole genome shotgun (WGS) entry which is preliminary data.</text>
</comment>
<accession>A0A8J8GBJ5</accession>
<reference evidence="1" key="1">
    <citation type="submission" date="2020-06" db="EMBL/GenBank/DDBJ databases">
        <title>A novel thermopfilic bacterium from Erzurum, Turkey.</title>
        <authorList>
            <person name="Adiguzel A."/>
            <person name="Ay H."/>
            <person name="Baltaci M.O."/>
        </authorList>
    </citation>
    <scope>NUCLEOTIDE SEQUENCE</scope>
    <source>
        <strain evidence="1">P2</strain>
    </source>
</reference>
<dbReference type="Pfam" id="PF13028">
    <property type="entry name" value="DUF3889"/>
    <property type="match status" value="1"/>
</dbReference>
<organism evidence="1 2">
    <name type="scientific">Calidifontibacillus erzurumensis</name>
    <dbReference type="NCBI Taxonomy" id="2741433"/>
    <lineage>
        <taxon>Bacteria</taxon>
        <taxon>Bacillati</taxon>
        <taxon>Bacillota</taxon>
        <taxon>Bacilli</taxon>
        <taxon>Bacillales</taxon>
        <taxon>Bacillaceae</taxon>
        <taxon>Calidifontibacillus/Schinkia group</taxon>
        <taxon>Calidifontibacillus</taxon>
    </lineage>
</organism>
<dbReference type="EMBL" id="JABTTE010000002">
    <property type="protein sequence ID" value="NSL50519.1"/>
    <property type="molecule type" value="Genomic_DNA"/>
</dbReference>
<proteinExistence type="predicted"/>
<dbReference type="RefSeq" id="WP_173729726.1">
    <property type="nucleotide sequence ID" value="NZ_JABTTE010000002.1"/>
</dbReference>
<keyword evidence="2" id="KW-1185">Reference proteome</keyword>
<evidence type="ECO:0000313" key="2">
    <source>
        <dbReference type="Proteomes" id="UP000625804"/>
    </source>
</evidence>
<protein>
    <submittedName>
        <fullName evidence="1">DUF3889 domain-containing protein</fullName>
    </submittedName>
</protein>
<dbReference type="InterPro" id="IPR024987">
    <property type="entry name" value="DUF3889"/>
</dbReference>
<evidence type="ECO:0000313" key="1">
    <source>
        <dbReference type="EMBL" id="NSL50519.1"/>
    </source>
</evidence>
<name>A0A8J8GBJ5_9BACI</name>
<dbReference type="SUPFAM" id="SSF50685">
    <property type="entry name" value="Barwin-like endoglucanases"/>
    <property type="match status" value="1"/>
</dbReference>
<dbReference type="Gene3D" id="2.40.40.10">
    <property type="entry name" value="RlpA-like domain"/>
    <property type="match status" value="1"/>
</dbReference>
<gene>
    <name evidence="1" type="ORF">HR057_01935</name>
</gene>
<dbReference type="Proteomes" id="UP000625804">
    <property type="component" value="Unassembled WGS sequence"/>
</dbReference>